<proteinExistence type="predicted"/>
<dbReference type="AlphaFoldDB" id="A0A1H2BDH2"/>
<dbReference type="Proteomes" id="UP000198688">
    <property type="component" value="Chromosome I"/>
</dbReference>
<name>A0A1H2BDH2_9ACTN</name>
<reference evidence="1 2" key="1">
    <citation type="submission" date="2016-10" db="EMBL/GenBank/DDBJ databases">
        <authorList>
            <person name="de Groot N.N."/>
        </authorList>
    </citation>
    <scope>NUCLEOTIDE SEQUENCE [LARGE SCALE GENOMIC DNA]</scope>
    <source>
        <strain evidence="1 2">DSM 43941</strain>
    </source>
</reference>
<evidence type="ECO:0000313" key="2">
    <source>
        <dbReference type="Proteomes" id="UP000198688"/>
    </source>
</evidence>
<gene>
    <name evidence="1" type="ORF">SAMN04489716_4522</name>
</gene>
<dbReference type="EMBL" id="LT629758">
    <property type="protein sequence ID" value="SDT56117.1"/>
    <property type="molecule type" value="Genomic_DNA"/>
</dbReference>
<organism evidence="1 2">
    <name type="scientific">Actinoplanes derwentensis</name>
    <dbReference type="NCBI Taxonomy" id="113562"/>
    <lineage>
        <taxon>Bacteria</taxon>
        <taxon>Bacillati</taxon>
        <taxon>Actinomycetota</taxon>
        <taxon>Actinomycetes</taxon>
        <taxon>Micromonosporales</taxon>
        <taxon>Micromonosporaceae</taxon>
        <taxon>Actinoplanes</taxon>
    </lineage>
</organism>
<accession>A0A1H2BDH2</accession>
<sequence length="105" mass="11372">MGEEFAGETFLTLASEGRLVVASEQADSLIADLERTIAELNERLSVLGHWRQAPGLDQMPAAITGIVVDAVFADQLSPGWIEHAARELPKYVTALRLARQTLAAD</sequence>
<keyword evidence="2" id="KW-1185">Reference proteome</keyword>
<dbReference type="RefSeq" id="WP_231954700.1">
    <property type="nucleotide sequence ID" value="NZ_BOMJ01000062.1"/>
</dbReference>
<evidence type="ECO:0000313" key="1">
    <source>
        <dbReference type="EMBL" id="SDT56117.1"/>
    </source>
</evidence>
<protein>
    <submittedName>
        <fullName evidence="1">Uncharacterized protein</fullName>
    </submittedName>
</protein>
<dbReference type="STRING" id="113562.SAMN04489716_4522"/>